<dbReference type="EMBL" id="BAAAYG010000002">
    <property type="protein sequence ID" value="GAA3280492.1"/>
    <property type="molecule type" value="Genomic_DNA"/>
</dbReference>
<evidence type="ECO:0000313" key="4">
    <source>
        <dbReference type="Proteomes" id="UP001501736"/>
    </source>
</evidence>
<protein>
    <submittedName>
        <fullName evidence="3">Uncharacterized protein</fullName>
    </submittedName>
</protein>
<accession>A0ABP6R9Y6</accession>
<feature type="compositionally biased region" description="Basic and acidic residues" evidence="1">
    <location>
        <begin position="113"/>
        <end position="126"/>
    </location>
</feature>
<sequence length="147" mass="17244">MLEIILKLICMIVFFPLSVWFVIYPRIIDDARWYGTFSEYLYLYCFPAFFFFAGVSCGITSFEAMGMPWPDWLAYGTAVPATLLLFIGCIATLGVPMPPFLTPKWVRERRKEDREYKRQVKAERKAERRRRRAAKHAGRQAESVESR</sequence>
<feature type="transmembrane region" description="Helical" evidence="2">
    <location>
        <begin position="6"/>
        <end position="28"/>
    </location>
</feature>
<evidence type="ECO:0000313" key="3">
    <source>
        <dbReference type="EMBL" id="GAA3280492.1"/>
    </source>
</evidence>
<reference evidence="4" key="1">
    <citation type="journal article" date="2019" name="Int. J. Syst. Evol. Microbiol.">
        <title>The Global Catalogue of Microorganisms (GCM) 10K type strain sequencing project: providing services to taxonomists for standard genome sequencing and annotation.</title>
        <authorList>
            <consortium name="The Broad Institute Genomics Platform"/>
            <consortium name="The Broad Institute Genome Sequencing Center for Infectious Disease"/>
            <person name="Wu L."/>
            <person name="Ma J."/>
        </authorList>
    </citation>
    <scope>NUCLEOTIDE SEQUENCE [LARGE SCALE GENOMIC DNA]</scope>
    <source>
        <strain evidence="4">JCM 11483</strain>
    </source>
</reference>
<organism evidence="3 4">
    <name type="scientific">Nesterenkonia halobia</name>
    <dbReference type="NCBI Taxonomy" id="37922"/>
    <lineage>
        <taxon>Bacteria</taxon>
        <taxon>Bacillati</taxon>
        <taxon>Actinomycetota</taxon>
        <taxon>Actinomycetes</taxon>
        <taxon>Micrococcales</taxon>
        <taxon>Micrococcaceae</taxon>
        <taxon>Nesterenkonia</taxon>
    </lineage>
</organism>
<feature type="compositionally biased region" description="Basic residues" evidence="1">
    <location>
        <begin position="127"/>
        <end position="138"/>
    </location>
</feature>
<proteinExistence type="predicted"/>
<keyword evidence="4" id="KW-1185">Reference proteome</keyword>
<dbReference type="RefSeq" id="WP_344717763.1">
    <property type="nucleotide sequence ID" value="NZ_BAAAYG010000002.1"/>
</dbReference>
<evidence type="ECO:0000256" key="1">
    <source>
        <dbReference type="SAM" id="MobiDB-lite"/>
    </source>
</evidence>
<gene>
    <name evidence="3" type="ORF">GCM10020260_04850</name>
</gene>
<keyword evidence="2" id="KW-0472">Membrane</keyword>
<feature type="transmembrane region" description="Helical" evidence="2">
    <location>
        <begin position="40"/>
        <end position="62"/>
    </location>
</feature>
<evidence type="ECO:0000256" key="2">
    <source>
        <dbReference type="SAM" id="Phobius"/>
    </source>
</evidence>
<keyword evidence="2" id="KW-1133">Transmembrane helix</keyword>
<dbReference type="Proteomes" id="UP001501736">
    <property type="component" value="Unassembled WGS sequence"/>
</dbReference>
<name>A0ABP6R9Y6_9MICC</name>
<keyword evidence="2" id="KW-0812">Transmembrane</keyword>
<comment type="caution">
    <text evidence="3">The sequence shown here is derived from an EMBL/GenBank/DDBJ whole genome shotgun (WGS) entry which is preliminary data.</text>
</comment>
<feature type="region of interest" description="Disordered" evidence="1">
    <location>
        <begin position="113"/>
        <end position="147"/>
    </location>
</feature>
<feature type="transmembrane region" description="Helical" evidence="2">
    <location>
        <begin position="74"/>
        <end position="101"/>
    </location>
</feature>